<evidence type="ECO:0000256" key="1">
    <source>
        <dbReference type="SAM" id="Phobius"/>
    </source>
</evidence>
<keyword evidence="1" id="KW-1133">Transmembrane helix</keyword>
<dbReference type="InterPro" id="IPR058596">
    <property type="entry name" value="TraC-like_dom"/>
</dbReference>
<evidence type="ECO:0000259" key="2">
    <source>
        <dbReference type="Pfam" id="PF26592"/>
    </source>
</evidence>
<dbReference type="Pfam" id="PF26593">
    <property type="entry name" value="TraC-like"/>
    <property type="match status" value="1"/>
</dbReference>
<evidence type="ECO:0008006" key="6">
    <source>
        <dbReference type="Google" id="ProtNLM"/>
    </source>
</evidence>
<dbReference type="Pfam" id="PF26592">
    <property type="entry name" value="PrgI_like"/>
    <property type="match status" value="1"/>
</dbReference>
<evidence type="ECO:0000313" key="5">
    <source>
        <dbReference type="Proteomes" id="UP001597139"/>
    </source>
</evidence>
<dbReference type="Proteomes" id="UP001597139">
    <property type="component" value="Unassembled WGS sequence"/>
</dbReference>
<comment type="caution">
    <text evidence="4">The sequence shown here is derived from an EMBL/GenBank/DDBJ whole genome shotgun (WGS) entry which is preliminary data.</text>
</comment>
<keyword evidence="5" id="KW-1185">Reference proteome</keyword>
<sequence length="266" mass="29591">MNSRDATKRIPKAIGTEAQLFGTYTLTDVAVGLLPGVAVLLLMQVVAPPSATVAGYAVQSLTLPLSGVAIGVGVIFVYLTPPYTSSLDWLLMFVGFHRRERDHDFAAAKELTRVERIHSEDGFVERTDGALVGMVQVTPPTMALATDEQWRSTAKAFQNFLNTTVEYPIQIFSTTQDFPTAEYVAQYEQRLSDPDVQANPQLAALIEEYIAWYTTEMDQRKMTIRDHYIVVPVTPAEVQFERESVTQQLAKLPVIGLLIQAWLAPR</sequence>
<feature type="non-terminal residue" evidence="4">
    <location>
        <position position="266"/>
    </location>
</feature>
<feature type="transmembrane region" description="Helical" evidence="1">
    <location>
        <begin position="21"/>
        <end position="47"/>
    </location>
</feature>
<protein>
    <recommendedName>
        <fullName evidence="6">PrgI family protein</fullName>
    </recommendedName>
</protein>
<evidence type="ECO:0000313" key="4">
    <source>
        <dbReference type="EMBL" id="MFD1568947.1"/>
    </source>
</evidence>
<dbReference type="RefSeq" id="WP_379822636.1">
    <property type="nucleotide sequence ID" value="NZ_JBHUCZ010000029.1"/>
</dbReference>
<gene>
    <name evidence="4" type="ORF">ACFSAU_15740</name>
</gene>
<reference evidence="4 5" key="1">
    <citation type="journal article" date="2019" name="Int. J. Syst. Evol. Microbiol.">
        <title>The Global Catalogue of Microorganisms (GCM) 10K type strain sequencing project: providing services to taxonomists for standard genome sequencing and annotation.</title>
        <authorList>
            <consortium name="The Broad Institute Genomics Platform"/>
            <consortium name="The Broad Institute Genome Sequencing Center for Infectious Disease"/>
            <person name="Wu L."/>
            <person name="Ma J."/>
        </authorList>
    </citation>
    <scope>NUCLEOTIDE SEQUENCE [LARGE SCALE GENOMIC DNA]</scope>
    <source>
        <strain evidence="4 5">CGMCC 1.12859</strain>
    </source>
</reference>
<keyword evidence="1" id="KW-0472">Membrane</keyword>
<name>A0ABD6BV04_9EURY</name>
<evidence type="ECO:0000259" key="3">
    <source>
        <dbReference type="Pfam" id="PF26593"/>
    </source>
</evidence>
<accession>A0ABD6BV04</accession>
<dbReference type="InterPro" id="IPR058597">
    <property type="entry name" value="PrgI-like_dom"/>
</dbReference>
<feature type="domain" description="PrgI-like" evidence="2">
    <location>
        <begin position="19"/>
        <end position="103"/>
    </location>
</feature>
<organism evidence="4 5">
    <name type="scientific">Halolamina litorea</name>
    <dbReference type="NCBI Taxonomy" id="1515593"/>
    <lineage>
        <taxon>Archaea</taxon>
        <taxon>Methanobacteriati</taxon>
        <taxon>Methanobacteriota</taxon>
        <taxon>Stenosarchaea group</taxon>
        <taxon>Halobacteria</taxon>
        <taxon>Halobacteriales</taxon>
        <taxon>Haloferacaceae</taxon>
    </lineage>
</organism>
<keyword evidence="1" id="KW-0812">Transmembrane</keyword>
<feature type="transmembrane region" description="Helical" evidence="1">
    <location>
        <begin position="53"/>
        <end position="79"/>
    </location>
</feature>
<feature type="domain" description="TraC-like" evidence="3">
    <location>
        <begin position="115"/>
        <end position="264"/>
    </location>
</feature>
<proteinExistence type="predicted"/>
<dbReference type="AlphaFoldDB" id="A0ABD6BV04"/>
<dbReference type="EMBL" id="JBHUCZ010000029">
    <property type="protein sequence ID" value="MFD1568947.1"/>
    <property type="molecule type" value="Genomic_DNA"/>
</dbReference>